<dbReference type="EMBL" id="GIBP01009004">
    <property type="protein sequence ID" value="NDV37973.1"/>
    <property type="molecule type" value="Transcribed_RNA"/>
</dbReference>
<proteinExistence type="predicted"/>
<accession>A0A6B2LLN1</accession>
<dbReference type="AlphaFoldDB" id="A0A6B2LLN1"/>
<reference evidence="1" key="1">
    <citation type="journal article" date="2020" name="J. Eukaryot. Microbiol.">
        <title>De novo Sequencing, Assembly and Annotation of the Transcriptome for the Free-Living Testate Amoeba Arcella intermedia.</title>
        <authorList>
            <person name="Ribeiro G.M."/>
            <person name="Porfirio-Sousa A.L."/>
            <person name="Maurer-Alcala X.X."/>
            <person name="Katz L.A."/>
            <person name="Lahr D.J.G."/>
        </authorList>
    </citation>
    <scope>NUCLEOTIDE SEQUENCE</scope>
</reference>
<organism evidence="1">
    <name type="scientific">Arcella intermedia</name>
    <dbReference type="NCBI Taxonomy" id="1963864"/>
    <lineage>
        <taxon>Eukaryota</taxon>
        <taxon>Amoebozoa</taxon>
        <taxon>Tubulinea</taxon>
        <taxon>Elardia</taxon>
        <taxon>Arcellinida</taxon>
        <taxon>Sphaerothecina</taxon>
        <taxon>Arcellidae</taxon>
        <taxon>Arcella</taxon>
    </lineage>
</organism>
<protein>
    <submittedName>
        <fullName evidence="1">Uncharacterized protein</fullName>
    </submittedName>
</protein>
<name>A0A6B2LLN1_9EUKA</name>
<evidence type="ECO:0000313" key="1">
    <source>
        <dbReference type="EMBL" id="NDV37973.1"/>
    </source>
</evidence>
<sequence length="127" mass="14699">MFHFSNHFNFHSNPQRQCISTNCRPSMFSFLPKDINKKIRSPIDNLRSILKILHTVHNAKEFHNPHLVQIPNLVLQGPNQSKSNRLCSSSTLLNTQVPANLSSDKMRRIIKMRNLIRYVAGQEQLIP</sequence>